<evidence type="ECO:0000313" key="2">
    <source>
        <dbReference type="EMBL" id="MBC2778092.1"/>
    </source>
</evidence>
<reference evidence="2 3" key="1">
    <citation type="submission" date="2020-08" db="EMBL/GenBank/DDBJ databases">
        <title>Draft genome sequence of Parasphingopyxis sp. GrpM-11.</title>
        <authorList>
            <person name="Oh J."/>
            <person name="Roh D.-H."/>
        </authorList>
    </citation>
    <scope>NUCLEOTIDE SEQUENCE [LARGE SCALE GENOMIC DNA]</scope>
    <source>
        <strain evidence="2 3">GrpM-11</strain>
    </source>
</reference>
<name>A0A842HYT3_9SPHN</name>
<dbReference type="InterPro" id="IPR050508">
    <property type="entry name" value="Methyltransf_Superfamily"/>
</dbReference>
<dbReference type="GO" id="GO:0008168">
    <property type="term" value="F:methyltransferase activity"/>
    <property type="evidence" value="ECO:0007669"/>
    <property type="project" value="UniProtKB-KW"/>
</dbReference>
<dbReference type="PANTHER" id="PTHR42912">
    <property type="entry name" value="METHYLTRANSFERASE"/>
    <property type="match status" value="1"/>
</dbReference>
<dbReference type="RefSeq" id="WP_185801379.1">
    <property type="nucleotide sequence ID" value="NZ_JACJVJ010000002.1"/>
</dbReference>
<keyword evidence="2" id="KW-0489">Methyltransferase</keyword>
<keyword evidence="3" id="KW-1185">Reference proteome</keyword>
<dbReference type="CDD" id="cd02440">
    <property type="entry name" value="AdoMet_MTases"/>
    <property type="match status" value="1"/>
</dbReference>
<accession>A0A842HYT3</accession>
<protein>
    <submittedName>
        <fullName evidence="2">Methyltransferase domain-containing protein</fullName>
    </submittedName>
</protein>
<organism evidence="2 3">
    <name type="scientific">Parasphingopyxis marina</name>
    <dbReference type="NCBI Taxonomy" id="2761622"/>
    <lineage>
        <taxon>Bacteria</taxon>
        <taxon>Pseudomonadati</taxon>
        <taxon>Pseudomonadota</taxon>
        <taxon>Alphaproteobacteria</taxon>
        <taxon>Sphingomonadales</taxon>
        <taxon>Sphingomonadaceae</taxon>
        <taxon>Parasphingopyxis</taxon>
    </lineage>
</organism>
<gene>
    <name evidence="2" type="ORF">H6P80_10740</name>
</gene>
<evidence type="ECO:0000259" key="1">
    <source>
        <dbReference type="Pfam" id="PF13649"/>
    </source>
</evidence>
<dbReference type="PANTHER" id="PTHR42912:SF93">
    <property type="entry name" value="N6-ADENOSINE-METHYLTRANSFERASE TMT1A"/>
    <property type="match status" value="1"/>
</dbReference>
<dbReference type="InterPro" id="IPR029063">
    <property type="entry name" value="SAM-dependent_MTases_sf"/>
</dbReference>
<dbReference type="Proteomes" id="UP000564378">
    <property type="component" value="Unassembled WGS sequence"/>
</dbReference>
<comment type="caution">
    <text evidence="2">The sequence shown here is derived from an EMBL/GenBank/DDBJ whole genome shotgun (WGS) entry which is preliminary data.</text>
</comment>
<sequence length="233" mass="25544">MSDTVIQDAFKGENARSYDDQWSKLDPFRRVQHLLLDIAFDELPAKARILSVGAGTGQEILFLAEKHPGWSFVAVDPSADMLAVCREKMDAIGAGDRCRYHAGFLESLSETEPFDAATCLLVSHFLLDQDARDALFADIARRLSPGGHLVSADLSDEATDTPLFDFWLKAMGYAGISGDRQEQYRTAIAQAVALLPPAAIEAMLERTGFEKPVQILRTGLIAGWYARLPAPTS</sequence>
<dbReference type="AlphaFoldDB" id="A0A842HYT3"/>
<dbReference type="InterPro" id="IPR041698">
    <property type="entry name" value="Methyltransf_25"/>
</dbReference>
<keyword evidence="2" id="KW-0808">Transferase</keyword>
<dbReference type="Pfam" id="PF13649">
    <property type="entry name" value="Methyltransf_25"/>
    <property type="match status" value="1"/>
</dbReference>
<proteinExistence type="predicted"/>
<dbReference type="GO" id="GO:0032259">
    <property type="term" value="P:methylation"/>
    <property type="evidence" value="ECO:0007669"/>
    <property type="project" value="UniProtKB-KW"/>
</dbReference>
<feature type="domain" description="Methyltransferase" evidence="1">
    <location>
        <begin position="49"/>
        <end position="147"/>
    </location>
</feature>
<dbReference type="SUPFAM" id="SSF53335">
    <property type="entry name" value="S-adenosyl-L-methionine-dependent methyltransferases"/>
    <property type="match status" value="1"/>
</dbReference>
<dbReference type="Gene3D" id="3.40.50.150">
    <property type="entry name" value="Vaccinia Virus protein VP39"/>
    <property type="match status" value="1"/>
</dbReference>
<evidence type="ECO:0000313" key="3">
    <source>
        <dbReference type="Proteomes" id="UP000564378"/>
    </source>
</evidence>
<dbReference type="EMBL" id="JACJVJ010000002">
    <property type="protein sequence ID" value="MBC2778092.1"/>
    <property type="molecule type" value="Genomic_DNA"/>
</dbReference>